<sequence>MKIVDAPAPRAGRADRAALLSLALLSGPALADRPLTVDDAATLVVGEGKLEAGWLRDDTLRGVEVNGGYSPLQGLELEAGAGRGEARGKRDWRRAHAEGVAVKWVPLQAPVGLSAGLRYAYVRDRVELSGGGRLHGHLHDATALASLASEAGNALHLNLGRRWGRFDGERSAVTHWGLAAEHPLTETLTLTAEIVRDADARPERALGVRYLVTDDLALSAACGRGDGRNFWTAAVSWTF</sequence>
<evidence type="ECO:0000256" key="1">
    <source>
        <dbReference type="SAM" id="SignalP"/>
    </source>
</evidence>
<dbReference type="STRING" id="62928.azo1229"/>
<dbReference type="RefSeq" id="WP_011764962.1">
    <property type="nucleotide sequence ID" value="NC_008702.1"/>
</dbReference>
<accession>A1K4U1</accession>
<dbReference type="AlphaFoldDB" id="A1K4U1"/>
<dbReference type="HOGENOM" id="CLU_1159250_0_0_4"/>
<dbReference type="eggNOG" id="ENOG5032RBQ">
    <property type="taxonomic scope" value="Bacteria"/>
</dbReference>
<dbReference type="KEGG" id="azo:azo1229"/>
<name>A1K4U1_AZOSB</name>
<gene>
    <name evidence="2" type="ordered locus">azo1229</name>
</gene>
<feature type="signal peptide" evidence="1">
    <location>
        <begin position="1"/>
        <end position="31"/>
    </location>
</feature>
<dbReference type="Proteomes" id="UP000002588">
    <property type="component" value="Chromosome"/>
</dbReference>
<evidence type="ECO:0000313" key="2">
    <source>
        <dbReference type="EMBL" id="CAL93846.1"/>
    </source>
</evidence>
<reference evidence="2 3" key="1">
    <citation type="journal article" date="2006" name="Nat. Biotechnol.">
        <title>Complete genome of the mutualistic, N2-fixing grass endophyte Azoarcus sp. strain BH72.</title>
        <authorList>
            <person name="Krause A."/>
            <person name="Ramakumar A."/>
            <person name="Bartels D."/>
            <person name="Battistoni F."/>
            <person name="Bekel T."/>
            <person name="Boch J."/>
            <person name="Boehm M."/>
            <person name="Friedrich F."/>
            <person name="Hurek T."/>
            <person name="Krause L."/>
            <person name="Linke B."/>
            <person name="McHardy A.C."/>
            <person name="Sarkar A."/>
            <person name="Schneiker S."/>
            <person name="Syed A.A."/>
            <person name="Thauer R."/>
            <person name="Vorhoelter F.-J."/>
            <person name="Weidner S."/>
            <person name="Puehler A."/>
            <person name="Reinhold-Hurek B."/>
            <person name="Kaiser O."/>
            <person name="Goesmann A."/>
        </authorList>
    </citation>
    <scope>NUCLEOTIDE SEQUENCE [LARGE SCALE GENOMIC DNA]</scope>
    <source>
        <strain evidence="2 3">BH72</strain>
    </source>
</reference>
<dbReference type="SUPFAM" id="SSF56935">
    <property type="entry name" value="Porins"/>
    <property type="match status" value="1"/>
</dbReference>
<protein>
    <submittedName>
        <fullName evidence="2">Hypothetical secreted protein</fullName>
    </submittedName>
</protein>
<keyword evidence="1" id="KW-0732">Signal</keyword>
<organism evidence="2 3">
    <name type="scientific">Azoarcus sp. (strain BH72)</name>
    <dbReference type="NCBI Taxonomy" id="418699"/>
    <lineage>
        <taxon>Bacteria</taxon>
        <taxon>Pseudomonadati</taxon>
        <taxon>Pseudomonadota</taxon>
        <taxon>Betaproteobacteria</taxon>
        <taxon>Rhodocyclales</taxon>
        <taxon>Zoogloeaceae</taxon>
        <taxon>Azoarcus</taxon>
    </lineage>
</organism>
<keyword evidence="3" id="KW-1185">Reference proteome</keyword>
<proteinExistence type="predicted"/>
<evidence type="ECO:0000313" key="3">
    <source>
        <dbReference type="Proteomes" id="UP000002588"/>
    </source>
</evidence>
<dbReference type="EMBL" id="AM406670">
    <property type="protein sequence ID" value="CAL93846.1"/>
    <property type="molecule type" value="Genomic_DNA"/>
</dbReference>
<feature type="chain" id="PRO_5002635532" evidence="1">
    <location>
        <begin position="32"/>
        <end position="239"/>
    </location>
</feature>